<evidence type="ECO:0000313" key="3">
    <source>
        <dbReference type="Proteomes" id="UP000294576"/>
    </source>
</evidence>
<evidence type="ECO:0000313" key="2">
    <source>
        <dbReference type="EMBL" id="TCU03749.1"/>
    </source>
</evidence>
<feature type="region of interest" description="Disordered" evidence="1">
    <location>
        <begin position="58"/>
        <end position="85"/>
    </location>
</feature>
<name>A0A4R3PYP0_RHISU</name>
<feature type="compositionally biased region" description="Basic and acidic residues" evidence="1">
    <location>
        <begin position="72"/>
        <end position="85"/>
    </location>
</feature>
<dbReference type="RefSeq" id="WP_132568880.1">
    <property type="nucleotide sequence ID" value="NZ_SMBH01000043.1"/>
</dbReference>
<evidence type="ECO:0000256" key="1">
    <source>
        <dbReference type="SAM" id="MobiDB-lite"/>
    </source>
</evidence>
<comment type="caution">
    <text evidence="2">The sequence shown here is derived from an EMBL/GenBank/DDBJ whole genome shotgun (WGS) entry which is preliminary data.</text>
</comment>
<protein>
    <submittedName>
        <fullName evidence="2">Uncharacterized protein</fullName>
    </submittedName>
</protein>
<reference evidence="2 3" key="1">
    <citation type="submission" date="2019-03" db="EMBL/GenBank/DDBJ databases">
        <title>Genomic Encyclopedia of Type Strains, Phase IV (KMG-V): Genome sequencing to study the core and pangenomes of soil and plant-associated prokaryotes.</title>
        <authorList>
            <person name="Whitman W."/>
        </authorList>
    </citation>
    <scope>NUCLEOTIDE SEQUENCE [LARGE SCALE GENOMIC DNA]</scope>
    <source>
        <strain evidence="2 3">Hc14</strain>
    </source>
</reference>
<gene>
    <name evidence="2" type="ORF">EV132_14322</name>
</gene>
<organism evidence="2 3">
    <name type="scientific">Rhizobium sullae</name>
    <name type="common">Rhizobium hedysari</name>
    <dbReference type="NCBI Taxonomy" id="50338"/>
    <lineage>
        <taxon>Bacteria</taxon>
        <taxon>Pseudomonadati</taxon>
        <taxon>Pseudomonadota</taxon>
        <taxon>Alphaproteobacteria</taxon>
        <taxon>Hyphomicrobiales</taxon>
        <taxon>Rhizobiaceae</taxon>
        <taxon>Rhizobium/Agrobacterium group</taxon>
        <taxon>Rhizobium</taxon>
    </lineage>
</organism>
<proteinExistence type="predicted"/>
<dbReference type="EMBL" id="SMBH01000043">
    <property type="protein sequence ID" value="TCU03749.1"/>
    <property type="molecule type" value="Genomic_DNA"/>
</dbReference>
<dbReference type="AlphaFoldDB" id="A0A4R3PYP0"/>
<dbReference type="Proteomes" id="UP000294576">
    <property type="component" value="Unassembled WGS sequence"/>
</dbReference>
<sequence>MHFPRPRTEEPSLRFEEAKSAARNALEEVIDAANEAGWGTDEIAVAMFEAARFLKEANEKEPDPAAGTSVRDAAKEQIGRGERYD</sequence>
<accession>A0A4R3PYP0</accession>